<dbReference type="SUPFAM" id="SSF143011">
    <property type="entry name" value="RelE-like"/>
    <property type="match status" value="1"/>
</dbReference>
<evidence type="ECO:0000256" key="7">
    <source>
        <dbReference type="ARBA" id="ARBA00034808"/>
    </source>
</evidence>
<dbReference type="CDD" id="cd18807">
    <property type="entry name" value="SF1_C_UvrD"/>
    <property type="match status" value="1"/>
</dbReference>
<evidence type="ECO:0000256" key="3">
    <source>
        <dbReference type="ARBA" id="ARBA00022806"/>
    </source>
</evidence>
<comment type="catalytic activity">
    <reaction evidence="8">
        <text>ATP + H2O = ADP + phosphate + H(+)</text>
        <dbReference type="Rhea" id="RHEA:13065"/>
        <dbReference type="ChEBI" id="CHEBI:15377"/>
        <dbReference type="ChEBI" id="CHEBI:15378"/>
        <dbReference type="ChEBI" id="CHEBI:30616"/>
        <dbReference type="ChEBI" id="CHEBI:43474"/>
        <dbReference type="ChEBI" id="CHEBI:456216"/>
        <dbReference type="EC" id="5.6.2.4"/>
    </reaction>
</comment>
<dbReference type="SUPFAM" id="SSF52540">
    <property type="entry name" value="P-loop containing nucleoside triphosphate hydrolases"/>
    <property type="match status" value="1"/>
</dbReference>
<name>A0ABW2RQ68_9BACL</name>
<gene>
    <name evidence="11" type="ORF">ACFQNG_18975</name>
</gene>
<evidence type="ECO:0000256" key="5">
    <source>
        <dbReference type="ARBA" id="ARBA00023235"/>
    </source>
</evidence>
<dbReference type="Gene3D" id="3.40.50.300">
    <property type="entry name" value="P-loop containing nucleotide triphosphate hydrolases"/>
    <property type="match status" value="2"/>
</dbReference>
<accession>A0ABW2RQ68</accession>
<keyword evidence="5" id="KW-0413">Isomerase</keyword>
<dbReference type="EMBL" id="JBHTBW010000081">
    <property type="protein sequence ID" value="MFC7443152.1"/>
    <property type="molecule type" value="Genomic_DNA"/>
</dbReference>
<dbReference type="InterPro" id="IPR014017">
    <property type="entry name" value="DNA_helicase_UvrD-like_C"/>
</dbReference>
<keyword evidence="3 9" id="KW-0347">Helicase</keyword>
<reference evidence="12" key="1">
    <citation type="journal article" date="2019" name="Int. J. Syst. Evol. Microbiol.">
        <title>The Global Catalogue of Microorganisms (GCM) 10K type strain sequencing project: providing services to taxonomists for standard genome sequencing and annotation.</title>
        <authorList>
            <consortium name="The Broad Institute Genomics Platform"/>
            <consortium name="The Broad Institute Genome Sequencing Center for Infectious Disease"/>
            <person name="Wu L."/>
            <person name="Ma J."/>
        </authorList>
    </citation>
    <scope>NUCLEOTIDE SEQUENCE [LARGE SCALE GENOMIC DNA]</scope>
    <source>
        <strain evidence="12">CGMCC 1.12942</strain>
    </source>
</reference>
<dbReference type="RefSeq" id="WP_379867479.1">
    <property type="nucleotide sequence ID" value="NZ_JBHTBW010000081.1"/>
</dbReference>
<evidence type="ECO:0000256" key="1">
    <source>
        <dbReference type="ARBA" id="ARBA00022741"/>
    </source>
</evidence>
<keyword evidence="12" id="KW-1185">Reference proteome</keyword>
<dbReference type="InterPro" id="IPR035093">
    <property type="entry name" value="RelE/ParE_toxin_dom_sf"/>
</dbReference>
<sequence length="710" mass="81893">MQTIAIQDTFLEAFSKLPKVEQKRTRQMIDLLRSNPDNNGLNFERYIEAVDPKVHSIRISQGYRAIAVRPDKEGVILLVWVDHHDEAYRWAKRKRFEVNPFTGVLQMWTSAEENTPTASVEEAVGLFAEYSNKQLLKLGVPEELLSHIRNIQSEDELDEYIRELPIETAEALQFLLTGDPYDEVLEFVFQLKAEREDEMLDTKPASFAEAVAHPKASRHIVVVTSDVQLNEMLEQPLERWRTFLHPTQKELVEKDYKGPVRVLGGAGTGKTVVAMHRARHLVREKLKSGERVLVTTFTVNLADTIREILSTMCTEVEMQRIDVISIDRLAFQIAKKYCGLIAHPVGSDHEDVKAIWENAMFEHGWNVGDLTFLKNEYYRVIQQNGVDTWEEYLDTKRVGRKKRLSRAEKKKIWGTIQWVREKMKEKNIIEHIDVQRMARKWLEENRGALVYRAAIVDEAQDFHPEAFKLLRILVPEGDNDLFIVGDAHQRIYSRHVVLSRCGINIRGQRSKRLRINYRTTEQIRRKAMEMLHTLTFDDLDGGHDDGKDISLLAGSAPEIVNFNTLSEERKFVVDKVIDLLNEGIQLGDIAVLARNNYIADQYVEAFKKAELKAHKLSTDTMLNIDAIHCGTMHRSKGLEFRAVFIVEVNENVIPPEYVVNQMDDEEELEELKKQERSLLYVASTRAREKLYVTSFGPPSVLVRELILGVR</sequence>
<dbReference type="PANTHER" id="PTHR11070:SF45">
    <property type="entry name" value="DNA 3'-5' HELICASE"/>
    <property type="match status" value="1"/>
</dbReference>
<dbReference type="EC" id="5.6.2.4" evidence="7"/>
<evidence type="ECO:0000256" key="6">
    <source>
        <dbReference type="ARBA" id="ARBA00034617"/>
    </source>
</evidence>
<comment type="catalytic activity">
    <reaction evidence="6">
        <text>Couples ATP hydrolysis with the unwinding of duplex DNA by translocating in the 3'-5' direction.</text>
        <dbReference type="EC" id="5.6.2.4"/>
    </reaction>
</comment>
<dbReference type="InterPro" id="IPR027417">
    <property type="entry name" value="P-loop_NTPase"/>
</dbReference>
<dbReference type="Pfam" id="PF13361">
    <property type="entry name" value="UvrD_C"/>
    <property type="match status" value="2"/>
</dbReference>
<keyword evidence="1 9" id="KW-0547">Nucleotide-binding</keyword>
<evidence type="ECO:0000256" key="8">
    <source>
        <dbReference type="ARBA" id="ARBA00048988"/>
    </source>
</evidence>
<dbReference type="InterPro" id="IPR014016">
    <property type="entry name" value="UvrD-like_ATP-bd"/>
</dbReference>
<evidence type="ECO:0000313" key="11">
    <source>
        <dbReference type="EMBL" id="MFC7443152.1"/>
    </source>
</evidence>
<feature type="binding site" evidence="9">
    <location>
        <begin position="264"/>
        <end position="271"/>
    </location>
    <ligand>
        <name>ATP</name>
        <dbReference type="ChEBI" id="CHEBI:30616"/>
    </ligand>
</feature>
<proteinExistence type="predicted"/>
<dbReference type="InterPro" id="IPR000212">
    <property type="entry name" value="DNA_helicase_UvrD/REP"/>
</dbReference>
<dbReference type="Gene3D" id="3.30.2310.20">
    <property type="entry name" value="RelE-like"/>
    <property type="match status" value="1"/>
</dbReference>
<dbReference type="Proteomes" id="UP001596500">
    <property type="component" value="Unassembled WGS sequence"/>
</dbReference>
<protein>
    <recommendedName>
        <fullName evidence="7">DNA 3'-5' helicase</fullName>
        <ecNumber evidence="7">5.6.2.4</ecNumber>
    </recommendedName>
</protein>
<evidence type="ECO:0000256" key="2">
    <source>
        <dbReference type="ARBA" id="ARBA00022801"/>
    </source>
</evidence>
<keyword evidence="2 9" id="KW-0378">Hydrolase</keyword>
<keyword evidence="4 9" id="KW-0067">ATP-binding</keyword>
<dbReference type="PANTHER" id="PTHR11070">
    <property type="entry name" value="UVRD / RECB / PCRA DNA HELICASE FAMILY MEMBER"/>
    <property type="match status" value="1"/>
</dbReference>
<comment type="caution">
    <text evidence="11">The sequence shown here is derived from an EMBL/GenBank/DDBJ whole genome shotgun (WGS) entry which is preliminary data.</text>
</comment>
<organism evidence="11 12">
    <name type="scientific">Laceyella putida</name>
    <dbReference type="NCBI Taxonomy" id="110101"/>
    <lineage>
        <taxon>Bacteria</taxon>
        <taxon>Bacillati</taxon>
        <taxon>Bacillota</taxon>
        <taxon>Bacilli</taxon>
        <taxon>Bacillales</taxon>
        <taxon>Thermoactinomycetaceae</taxon>
        <taxon>Laceyella</taxon>
    </lineage>
</organism>
<evidence type="ECO:0000259" key="10">
    <source>
        <dbReference type="PROSITE" id="PS51198"/>
    </source>
</evidence>
<dbReference type="Pfam" id="PF00580">
    <property type="entry name" value="UvrD-helicase"/>
    <property type="match status" value="1"/>
</dbReference>
<evidence type="ECO:0000256" key="4">
    <source>
        <dbReference type="ARBA" id="ARBA00022840"/>
    </source>
</evidence>
<evidence type="ECO:0000256" key="9">
    <source>
        <dbReference type="PROSITE-ProRule" id="PRU00560"/>
    </source>
</evidence>
<evidence type="ECO:0000313" key="12">
    <source>
        <dbReference type="Proteomes" id="UP001596500"/>
    </source>
</evidence>
<dbReference type="PROSITE" id="PS51198">
    <property type="entry name" value="UVRD_HELICASE_ATP_BIND"/>
    <property type="match status" value="1"/>
</dbReference>
<feature type="domain" description="UvrD-like helicase ATP-binding" evidence="10">
    <location>
        <begin position="243"/>
        <end position="520"/>
    </location>
</feature>